<keyword evidence="6" id="KW-1185">Reference proteome</keyword>
<evidence type="ECO:0000313" key="5">
    <source>
        <dbReference type="EMBL" id="MCK6263388.1"/>
    </source>
</evidence>
<evidence type="ECO:0000256" key="1">
    <source>
        <dbReference type="ARBA" id="ARBA00022737"/>
    </source>
</evidence>
<evidence type="ECO:0000256" key="3">
    <source>
        <dbReference type="PROSITE-ProRule" id="PRU00023"/>
    </source>
</evidence>
<dbReference type="PROSITE" id="PS50088">
    <property type="entry name" value="ANK_REPEAT"/>
    <property type="match status" value="2"/>
</dbReference>
<evidence type="ECO:0000313" key="6">
    <source>
        <dbReference type="Proteomes" id="UP001139559"/>
    </source>
</evidence>
<dbReference type="Proteomes" id="UP001139559">
    <property type="component" value="Unassembled WGS sequence"/>
</dbReference>
<protein>
    <submittedName>
        <fullName evidence="5">Ankyrin repeat domain-containing protein</fullName>
    </submittedName>
</protein>
<keyword evidence="2 3" id="KW-0040">ANK repeat</keyword>
<sequence>MLNSALETINKLLITIALLMFITYGWQHAFSPRAKNLQMIQEAGYSVDRNSLTDAIAYGDEHIIEALLTFNIDISRPDVDGYLPLPLAIEMEHSKTIELLIAKGANINSVDPDGGYPMWYAADTGNKKIIEQLLSHGASLNKLDEINQTILMFAAAEGEKELFNYGIKVGVSPLSQDDEGDTMLHYAAYAEMYEMYQWIAKKFPELTTVKNVDGMTAEDIVNF</sequence>
<feature type="transmembrane region" description="Helical" evidence="4">
    <location>
        <begin position="12"/>
        <end position="30"/>
    </location>
</feature>
<dbReference type="RefSeq" id="WP_248008479.1">
    <property type="nucleotide sequence ID" value="NZ_JAJHVV010000005.1"/>
</dbReference>
<dbReference type="PROSITE" id="PS50297">
    <property type="entry name" value="ANK_REP_REGION"/>
    <property type="match status" value="2"/>
</dbReference>
<dbReference type="InterPro" id="IPR002110">
    <property type="entry name" value="Ankyrin_rpt"/>
</dbReference>
<dbReference type="PANTHER" id="PTHR24198">
    <property type="entry name" value="ANKYRIN REPEAT AND PROTEIN KINASE DOMAIN-CONTAINING PROTEIN"/>
    <property type="match status" value="1"/>
</dbReference>
<comment type="caution">
    <text evidence="5">The sequence shown here is derived from an EMBL/GenBank/DDBJ whole genome shotgun (WGS) entry which is preliminary data.</text>
</comment>
<name>A0A9X1XK65_9VIBR</name>
<keyword evidence="4" id="KW-0472">Membrane</keyword>
<feature type="repeat" description="ANK" evidence="3">
    <location>
        <begin position="80"/>
        <end position="112"/>
    </location>
</feature>
<keyword evidence="4" id="KW-0812">Transmembrane</keyword>
<dbReference type="InterPro" id="IPR036770">
    <property type="entry name" value="Ankyrin_rpt-contain_sf"/>
</dbReference>
<organism evidence="5 6">
    <name type="scientific">Vibrio amylolyticus</name>
    <dbReference type="NCBI Taxonomy" id="2847292"/>
    <lineage>
        <taxon>Bacteria</taxon>
        <taxon>Pseudomonadati</taxon>
        <taxon>Pseudomonadota</taxon>
        <taxon>Gammaproteobacteria</taxon>
        <taxon>Vibrionales</taxon>
        <taxon>Vibrionaceae</taxon>
        <taxon>Vibrio</taxon>
    </lineage>
</organism>
<reference evidence="5" key="1">
    <citation type="submission" date="2021-11" db="EMBL/GenBank/DDBJ databases">
        <title>Vibrio ZSDE26 sp. nov. and Vibrio ZSDZ34 sp. nov., isolated from coastal seawater in Qingdao.</title>
        <authorList>
            <person name="Zhang P."/>
        </authorList>
    </citation>
    <scope>NUCLEOTIDE SEQUENCE</scope>
    <source>
        <strain evidence="5">ZSDE26</strain>
    </source>
</reference>
<dbReference type="Pfam" id="PF12796">
    <property type="entry name" value="Ank_2"/>
    <property type="match status" value="2"/>
</dbReference>
<dbReference type="EMBL" id="JAJHVV010000005">
    <property type="protein sequence ID" value="MCK6263388.1"/>
    <property type="molecule type" value="Genomic_DNA"/>
</dbReference>
<proteinExistence type="predicted"/>
<evidence type="ECO:0000256" key="2">
    <source>
        <dbReference type="ARBA" id="ARBA00023043"/>
    </source>
</evidence>
<dbReference type="SMART" id="SM00248">
    <property type="entry name" value="ANK"/>
    <property type="match status" value="5"/>
</dbReference>
<keyword evidence="1" id="KW-0677">Repeat</keyword>
<dbReference type="SUPFAM" id="SSF48403">
    <property type="entry name" value="Ankyrin repeat"/>
    <property type="match status" value="1"/>
</dbReference>
<dbReference type="AlphaFoldDB" id="A0A9X1XK65"/>
<keyword evidence="4" id="KW-1133">Transmembrane helix</keyword>
<evidence type="ECO:0000256" key="4">
    <source>
        <dbReference type="SAM" id="Phobius"/>
    </source>
</evidence>
<feature type="repeat" description="ANK" evidence="3">
    <location>
        <begin position="113"/>
        <end position="145"/>
    </location>
</feature>
<dbReference type="PANTHER" id="PTHR24198:SF165">
    <property type="entry name" value="ANKYRIN REPEAT-CONTAINING PROTEIN-RELATED"/>
    <property type="match status" value="1"/>
</dbReference>
<dbReference type="Gene3D" id="1.25.40.20">
    <property type="entry name" value="Ankyrin repeat-containing domain"/>
    <property type="match status" value="1"/>
</dbReference>
<accession>A0A9X1XK65</accession>
<gene>
    <name evidence="5" type="ORF">KP803_08865</name>
</gene>